<dbReference type="InterPro" id="IPR003544">
    <property type="entry name" value="Cyt_c_biogenesis_CcmB"/>
</dbReference>
<evidence type="ECO:0000256" key="7">
    <source>
        <dbReference type="ARBA" id="ARBA00022519"/>
    </source>
</evidence>
<dbReference type="PIRSF" id="PIRSF002764">
    <property type="entry name" value="CcmB"/>
    <property type="match status" value="1"/>
</dbReference>
<evidence type="ECO:0000256" key="10">
    <source>
        <dbReference type="ARBA" id="ARBA00022989"/>
    </source>
</evidence>
<dbReference type="EMBL" id="VSSQ01042703">
    <property type="protein sequence ID" value="MPM96318.1"/>
    <property type="molecule type" value="Genomic_DNA"/>
</dbReference>
<dbReference type="Pfam" id="PF03379">
    <property type="entry name" value="CcmB"/>
    <property type="match status" value="1"/>
</dbReference>
<dbReference type="AlphaFoldDB" id="A0A645E4K1"/>
<feature type="transmembrane region" description="Helical" evidence="12">
    <location>
        <begin position="163"/>
        <end position="184"/>
    </location>
</feature>
<dbReference type="GO" id="GO:0005886">
    <property type="term" value="C:plasma membrane"/>
    <property type="evidence" value="ECO:0007669"/>
    <property type="project" value="UniProtKB-SubCell"/>
</dbReference>
<evidence type="ECO:0000256" key="8">
    <source>
        <dbReference type="ARBA" id="ARBA00022692"/>
    </source>
</evidence>
<evidence type="ECO:0000256" key="4">
    <source>
        <dbReference type="ARBA" id="ARBA00016452"/>
    </source>
</evidence>
<protein>
    <recommendedName>
        <fullName evidence="4">Heme exporter protein B</fullName>
    </recommendedName>
</protein>
<keyword evidence="10 12" id="KW-1133">Transmembrane helix</keyword>
<feature type="transmembrane region" description="Helical" evidence="12">
    <location>
        <begin position="103"/>
        <end position="124"/>
    </location>
</feature>
<gene>
    <name evidence="13" type="ORF">SDC9_143476</name>
</gene>
<comment type="function">
    <text evidence="1">Required for the export of heme to the periplasm for the biogenesis of c-type cytochromes.</text>
</comment>
<accession>A0A645E4K1</accession>
<evidence type="ECO:0000256" key="3">
    <source>
        <dbReference type="ARBA" id="ARBA00010544"/>
    </source>
</evidence>
<name>A0A645E4K1_9ZZZZ</name>
<comment type="subcellular location">
    <subcellularLocation>
        <location evidence="2">Cell inner membrane</location>
        <topology evidence="2">Multi-pass membrane protein</topology>
    </subcellularLocation>
</comment>
<keyword evidence="11 12" id="KW-0472">Membrane</keyword>
<evidence type="ECO:0000256" key="5">
    <source>
        <dbReference type="ARBA" id="ARBA00022448"/>
    </source>
</evidence>
<feature type="transmembrane region" description="Helical" evidence="12">
    <location>
        <begin position="130"/>
        <end position="151"/>
    </location>
</feature>
<feature type="transmembrane region" description="Helical" evidence="12">
    <location>
        <begin position="29"/>
        <end position="48"/>
    </location>
</feature>
<evidence type="ECO:0000256" key="11">
    <source>
        <dbReference type="ARBA" id="ARBA00023136"/>
    </source>
</evidence>
<evidence type="ECO:0000256" key="6">
    <source>
        <dbReference type="ARBA" id="ARBA00022475"/>
    </source>
</evidence>
<feature type="transmembrane region" description="Helical" evidence="12">
    <location>
        <begin position="196"/>
        <end position="218"/>
    </location>
</feature>
<reference evidence="13" key="1">
    <citation type="submission" date="2019-08" db="EMBL/GenBank/DDBJ databases">
        <authorList>
            <person name="Kucharzyk K."/>
            <person name="Murdoch R.W."/>
            <person name="Higgins S."/>
            <person name="Loffler F."/>
        </authorList>
    </citation>
    <scope>NUCLEOTIDE SEQUENCE</scope>
</reference>
<evidence type="ECO:0000256" key="2">
    <source>
        <dbReference type="ARBA" id="ARBA00004429"/>
    </source>
</evidence>
<dbReference type="GO" id="GO:1903607">
    <property type="term" value="P:cytochrome c biosynthetic process"/>
    <property type="evidence" value="ECO:0007669"/>
    <property type="project" value="TreeGrafter"/>
</dbReference>
<keyword evidence="5" id="KW-0813">Transport</keyword>
<proteinExistence type="inferred from homology"/>
<evidence type="ECO:0000256" key="9">
    <source>
        <dbReference type="ARBA" id="ARBA00022748"/>
    </source>
</evidence>
<evidence type="ECO:0000313" key="13">
    <source>
        <dbReference type="EMBL" id="MPM96318.1"/>
    </source>
</evidence>
<dbReference type="GO" id="GO:0015232">
    <property type="term" value="F:heme transmembrane transporter activity"/>
    <property type="evidence" value="ECO:0007669"/>
    <property type="project" value="InterPro"/>
</dbReference>
<keyword evidence="7" id="KW-0997">Cell inner membrane</keyword>
<evidence type="ECO:0000256" key="1">
    <source>
        <dbReference type="ARBA" id="ARBA00002442"/>
    </source>
</evidence>
<comment type="similarity">
    <text evidence="3">Belongs to the CcmB/CycW/HelB family.</text>
</comment>
<dbReference type="PANTHER" id="PTHR30070">
    <property type="entry name" value="HEME EXPORTER PROTEIN B"/>
    <property type="match status" value="1"/>
</dbReference>
<sequence>MSPLFRTIWLIFKKDLLSEQRSRETLSSMLLFALITVVVLIFSFELAADVKQQAFAATLWLALCFAGTMGLTRAWAVERENQCLDALLLAPVDRTALFLGKFLANWVFTLVVALVLVPLAGFFYGVNPFYWQLLGVVLLGTLGYSLAGILIATLSQKLSSRELSLPILLFPVLIPLLMAAIRATQIIISGSAAAELITWVGMLAGFDVLILAVGILLFEPLVSD</sequence>
<dbReference type="PRINTS" id="PR01414">
    <property type="entry name" value="CCMBBIOGNSIS"/>
</dbReference>
<dbReference type="GO" id="GO:0017004">
    <property type="term" value="P:cytochrome complex assembly"/>
    <property type="evidence" value="ECO:0007669"/>
    <property type="project" value="UniProtKB-KW"/>
</dbReference>
<keyword evidence="8 12" id="KW-0812">Transmembrane</keyword>
<dbReference type="InterPro" id="IPR026031">
    <property type="entry name" value="Cyt_c_CcmB_bac"/>
</dbReference>
<keyword evidence="9" id="KW-0201">Cytochrome c-type biogenesis</keyword>
<feature type="transmembrane region" description="Helical" evidence="12">
    <location>
        <begin position="54"/>
        <end position="72"/>
    </location>
</feature>
<keyword evidence="6" id="KW-1003">Cell membrane</keyword>
<organism evidence="13">
    <name type="scientific">bioreactor metagenome</name>
    <dbReference type="NCBI Taxonomy" id="1076179"/>
    <lineage>
        <taxon>unclassified sequences</taxon>
        <taxon>metagenomes</taxon>
        <taxon>ecological metagenomes</taxon>
    </lineage>
</organism>
<dbReference type="PANTHER" id="PTHR30070:SF1">
    <property type="entry name" value="CYTOCHROME C BIOGENESIS B-RELATED"/>
    <property type="match status" value="1"/>
</dbReference>
<evidence type="ECO:0000256" key="12">
    <source>
        <dbReference type="SAM" id="Phobius"/>
    </source>
</evidence>
<comment type="caution">
    <text evidence="13">The sequence shown here is derived from an EMBL/GenBank/DDBJ whole genome shotgun (WGS) entry which is preliminary data.</text>
</comment>